<accession>A0AAW5MQI5</accession>
<protein>
    <submittedName>
        <fullName evidence="1">Uncharacterized protein</fullName>
    </submittedName>
</protein>
<sequence length="43" mass="4938">METCALMQLKNCIICFIGHILHNAMKKQSNRGQISILFQHHSV</sequence>
<organism evidence="1 2">
    <name type="scientific">Escherichia marmotae</name>
    <dbReference type="NCBI Taxonomy" id="1499973"/>
    <lineage>
        <taxon>Bacteria</taxon>
        <taxon>Pseudomonadati</taxon>
        <taxon>Pseudomonadota</taxon>
        <taxon>Gammaproteobacteria</taxon>
        <taxon>Enterobacterales</taxon>
        <taxon>Enterobacteriaceae</taxon>
        <taxon>Escherichia</taxon>
    </lineage>
</organism>
<dbReference type="AlphaFoldDB" id="A0AAW5MQI5"/>
<comment type="caution">
    <text evidence="1">The sequence shown here is derived from an EMBL/GenBank/DDBJ whole genome shotgun (WGS) entry which is preliminary data.</text>
</comment>
<evidence type="ECO:0000313" key="2">
    <source>
        <dbReference type="Proteomes" id="UP001206878"/>
    </source>
</evidence>
<proteinExistence type="predicted"/>
<evidence type="ECO:0000313" key="1">
    <source>
        <dbReference type="EMBL" id="MCR6678371.1"/>
    </source>
</evidence>
<name>A0AAW5MQI5_9ESCH</name>
<dbReference type="Proteomes" id="UP001206878">
    <property type="component" value="Unassembled WGS sequence"/>
</dbReference>
<dbReference type="EMBL" id="JANPXH010000052">
    <property type="protein sequence ID" value="MCR6678371.1"/>
    <property type="molecule type" value="Genomic_DNA"/>
</dbReference>
<reference evidence="1" key="1">
    <citation type="submission" date="2022-07" db="EMBL/GenBank/DDBJ databases">
        <title>Diversity of ethanolamine utilization by human commensal Escherichia coli.</title>
        <authorList>
            <person name="Jubelin G."/>
        </authorList>
    </citation>
    <scope>NUCLEOTIDE SEQUENCE</scope>
    <source>
        <strain evidence="1">S1</strain>
    </source>
</reference>
<gene>
    <name evidence="1" type="ORF">NVV43_22685</name>
</gene>